<proteinExistence type="predicted"/>
<dbReference type="Gene3D" id="3.30.230.10">
    <property type="match status" value="1"/>
</dbReference>
<reference evidence="3 4" key="1">
    <citation type="submission" date="2016-11" db="EMBL/GenBank/DDBJ databases">
        <authorList>
            <person name="Jaros S."/>
            <person name="Januszkiewicz K."/>
            <person name="Wedrychowicz H."/>
        </authorList>
    </citation>
    <scope>NUCLEOTIDE SEQUENCE [LARGE SCALE GENOMIC DNA]</scope>
    <source>
        <strain evidence="3 4">CGMCC 4.5723</strain>
    </source>
</reference>
<dbReference type="GO" id="GO:0016301">
    <property type="term" value="F:kinase activity"/>
    <property type="evidence" value="ECO:0007669"/>
    <property type="project" value="UniProtKB-KW"/>
</dbReference>
<gene>
    <name evidence="3" type="ORF">SAMN05421803_11179</name>
</gene>
<dbReference type="EMBL" id="FQZK01000011">
    <property type="protein sequence ID" value="SHJ91194.1"/>
    <property type="molecule type" value="Genomic_DNA"/>
</dbReference>
<keyword evidence="4" id="KW-1185">Reference proteome</keyword>
<evidence type="ECO:0000313" key="4">
    <source>
        <dbReference type="Proteomes" id="UP000184452"/>
    </source>
</evidence>
<name>A0A1M6N666_9ACTN</name>
<dbReference type="SUPFAM" id="SSF54211">
    <property type="entry name" value="Ribosomal protein S5 domain 2-like"/>
    <property type="match status" value="1"/>
</dbReference>
<dbReference type="AlphaFoldDB" id="A0A1M6N666"/>
<sequence>MDRPRDRRWDAGADHRAAVPALPRLGSVHIREDPPTGPLEETGSQMQMAEAGGAPQGAPLLTDTGGAATLGFGSSRVHHGEILQGVFEHEGRLVRGLTTMPCDLYHAYAVFEPSAIPVLTVEPPGKAKAFRAASATLSALGRSHIGGRLYVVSQVPLSRGFGSSTSDVIASVLAVHDACGQRVDSGRTARIAVRAEQASDSLMYDGDAVLFAQREGKVIETLPGALPPLRVLGFGTSRDGAGVETLDMGPAVYGPGEVAEFAELRLMLREAVAAADPGLLGRVASASARINQPHLPVPGFDALEALVPRCGAAGLQVAHSGDIAGLVFDGRDPDIDRRLDRAQRALADLGVTDFWRFSAGEHE</sequence>
<protein>
    <submittedName>
        <fullName evidence="3">Protein involved in propanediol utilization</fullName>
    </submittedName>
</protein>
<dbReference type="Proteomes" id="UP000184452">
    <property type="component" value="Unassembled WGS sequence"/>
</dbReference>
<evidence type="ECO:0000256" key="1">
    <source>
        <dbReference type="ARBA" id="ARBA00022777"/>
    </source>
</evidence>
<organism evidence="3 4">
    <name type="scientific">Nocardiopsis flavescens</name>
    <dbReference type="NCBI Taxonomy" id="758803"/>
    <lineage>
        <taxon>Bacteria</taxon>
        <taxon>Bacillati</taxon>
        <taxon>Actinomycetota</taxon>
        <taxon>Actinomycetes</taxon>
        <taxon>Streptosporangiales</taxon>
        <taxon>Nocardiopsidaceae</taxon>
        <taxon>Nocardiopsis</taxon>
    </lineage>
</organism>
<evidence type="ECO:0000313" key="3">
    <source>
        <dbReference type="EMBL" id="SHJ91194.1"/>
    </source>
</evidence>
<dbReference type="InterPro" id="IPR020568">
    <property type="entry name" value="Ribosomal_Su5_D2-typ_SF"/>
</dbReference>
<evidence type="ECO:0000259" key="2">
    <source>
        <dbReference type="Pfam" id="PF00288"/>
    </source>
</evidence>
<dbReference type="GO" id="GO:0005524">
    <property type="term" value="F:ATP binding"/>
    <property type="evidence" value="ECO:0007669"/>
    <property type="project" value="InterPro"/>
</dbReference>
<dbReference type="STRING" id="758803.SAMN05421803_11179"/>
<dbReference type="InterPro" id="IPR014721">
    <property type="entry name" value="Ribsml_uS5_D2-typ_fold_subgr"/>
</dbReference>
<accession>A0A1M6N666</accession>
<keyword evidence="1" id="KW-0808">Transferase</keyword>
<dbReference type="Pfam" id="PF00288">
    <property type="entry name" value="GHMP_kinases_N"/>
    <property type="match status" value="1"/>
</dbReference>
<feature type="domain" description="GHMP kinase N-terminal" evidence="2">
    <location>
        <begin position="130"/>
        <end position="198"/>
    </location>
</feature>
<keyword evidence="1" id="KW-0418">Kinase</keyword>
<dbReference type="InterPro" id="IPR006204">
    <property type="entry name" value="GHMP_kinase_N_dom"/>
</dbReference>